<dbReference type="EMBL" id="CAJNOQ010004648">
    <property type="protein sequence ID" value="CAF1068275.1"/>
    <property type="molecule type" value="Genomic_DNA"/>
</dbReference>
<feature type="domain" description="RING-type" evidence="4">
    <location>
        <begin position="7"/>
        <end position="46"/>
    </location>
</feature>
<proteinExistence type="predicted"/>
<dbReference type="GO" id="GO:0008270">
    <property type="term" value="F:zinc ion binding"/>
    <property type="evidence" value="ECO:0007669"/>
    <property type="project" value="UniProtKB-KW"/>
</dbReference>
<gene>
    <name evidence="5" type="ORF">GPM918_LOCUS17138</name>
    <name evidence="6" type="ORF">SRO942_LOCUS17137</name>
</gene>
<organism evidence="5 7">
    <name type="scientific">Didymodactylos carnosus</name>
    <dbReference type="NCBI Taxonomy" id="1234261"/>
    <lineage>
        <taxon>Eukaryota</taxon>
        <taxon>Metazoa</taxon>
        <taxon>Spiralia</taxon>
        <taxon>Gnathifera</taxon>
        <taxon>Rotifera</taxon>
        <taxon>Eurotatoria</taxon>
        <taxon>Bdelloidea</taxon>
        <taxon>Philodinida</taxon>
        <taxon>Philodinidae</taxon>
        <taxon>Didymodactylos</taxon>
    </lineage>
</organism>
<evidence type="ECO:0000256" key="3">
    <source>
        <dbReference type="SAM" id="MobiDB-lite"/>
    </source>
</evidence>
<accession>A0A814LT08</accession>
<comment type="caution">
    <text evidence="5">The sequence shown here is derived from an EMBL/GenBank/DDBJ whole genome shotgun (WGS) entry which is preliminary data.</text>
</comment>
<evidence type="ECO:0000313" key="7">
    <source>
        <dbReference type="Proteomes" id="UP000663829"/>
    </source>
</evidence>
<evidence type="ECO:0000256" key="2">
    <source>
        <dbReference type="ARBA" id="ARBA00022833"/>
    </source>
</evidence>
<evidence type="ECO:0000313" key="6">
    <source>
        <dbReference type="EMBL" id="CAF3835674.1"/>
    </source>
</evidence>
<evidence type="ECO:0000259" key="4">
    <source>
        <dbReference type="SMART" id="SM00184"/>
    </source>
</evidence>
<feature type="domain" description="RING-type" evidence="4">
    <location>
        <begin position="171"/>
        <end position="219"/>
    </location>
</feature>
<keyword evidence="1" id="KW-0479">Metal-binding</keyword>
<reference evidence="5" key="1">
    <citation type="submission" date="2021-02" db="EMBL/GenBank/DDBJ databases">
        <authorList>
            <person name="Nowell W R."/>
        </authorList>
    </citation>
    <scope>NUCLEOTIDE SEQUENCE</scope>
</reference>
<dbReference type="EMBL" id="CAJOBC010004648">
    <property type="protein sequence ID" value="CAF3835674.1"/>
    <property type="molecule type" value="Genomic_DNA"/>
</dbReference>
<dbReference type="OrthoDB" id="10042591at2759"/>
<dbReference type="InterPro" id="IPR001841">
    <property type="entry name" value="Znf_RING"/>
</dbReference>
<name>A0A814LT08_9BILA</name>
<dbReference type="SMART" id="SM00184">
    <property type="entry name" value="RING"/>
    <property type="match status" value="2"/>
</dbReference>
<dbReference type="SUPFAM" id="SSF63825">
    <property type="entry name" value="YWTD domain"/>
    <property type="match status" value="1"/>
</dbReference>
<feature type="region of interest" description="Disordered" evidence="3">
    <location>
        <begin position="91"/>
        <end position="110"/>
    </location>
</feature>
<keyword evidence="7" id="KW-1185">Reference proteome</keyword>
<dbReference type="Proteomes" id="UP000663829">
    <property type="component" value="Unassembled WGS sequence"/>
</dbReference>
<keyword evidence="2" id="KW-0862">Zinc</keyword>
<evidence type="ECO:0000313" key="5">
    <source>
        <dbReference type="EMBL" id="CAF1068275.1"/>
    </source>
</evidence>
<evidence type="ECO:0000256" key="1">
    <source>
        <dbReference type="ARBA" id="ARBA00022771"/>
    </source>
</evidence>
<protein>
    <recommendedName>
        <fullName evidence="4">RING-type domain-containing protein</fullName>
    </recommendedName>
</protein>
<feature type="non-terminal residue" evidence="5">
    <location>
        <position position="712"/>
    </location>
</feature>
<sequence>MAENEECPSCDGLYGNDLRRLPCKCVMCHKCAMNNFENGKLKCLTCYALHSYSSKNTLKKNLISIGNKNHGKKVPKPVSLFTSTMPIEKPEEGAAAASPTKETATIAKEPVETTSPALVSTLTSKPEIKSERLSQQPITSVPSKPSALTDLTELPTTVQAPVVRKPQIARCSSCLNKTELIICEHCDHFICLKCADDHRNKAELLSKNLIEQWKLCKEKYEIFIQTTNDYDHERIKIENQLMVIRDQINQRTDDAIKLVKNQHQTLLELVDNSQSKPVKLTKHTDIEQDGDTGTYKTQDFLLELDHLEKTLDERATLTKIYTLKVPVLNKPENISIAKLFGKLSFESKTVINNNNDQNDKLTVMANTTTSKMSSNSTLSTSSNPLSTVSKTASVMINKERLPSPQRQQDTSSDEIFADFLKMKAQIHQSWNTPYNKIVDTAPTSTSQDMKVSLDKRLRSVPLFPSVPVPLTLTHSLPYPAVPHYLCVIGKPLPLLFVCDKYGCIGKYSLSKGVKPKTKGQFPFYLFSKVHDNNTEHIIESFTISTRYIIVYTRDKDETTSGKIYFFTYDGEYKDGIRQNIAVHHILADSYTNRLWCLDRMRFRLYYYALPTSADEIVKCLNVTKEFASFISSCYAAKLVQNDQLIGFFERNTHTIHFYDKNSGKKVEEFENNHYMDSYESWGIVGLTSENNVVLKIDEKVSTGNGQSETINR</sequence>
<keyword evidence="1" id="KW-0863">Zinc-finger</keyword>
<dbReference type="Proteomes" id="UP000681722">
    <property type="component" value="Unassembled WGS sequence"/>
</dbReference>
<dbReference type="AlphaFoldDB" id="A0A814LT08"/>